<keyword evidence="9" id="KW-1185">Reference proteome</keyword>
<dbReference type="GO" id="GO:0004467">
    <property type="term" value="F:long-chain fatty acid-CoA ligase activity"/>
    <property type="evidence" value="ECO:0007669"/>
    <property type="project" value="TreeGrafter"/>
</dbReference>
<keyword evidence="2" id="KW-0436">Ligase</keyword>
<dbReference type="PROSITE" id="PS00455">
    <property type="entry name" value="AMP_BINDING"/>
    <property type="match status" value="1"/>
</dbReference>
<keyword evidence="4" id="KW-0067">ATP-binding</keyword>
<dbReference type="PANTHER" id="PTHR43107:SF15">
    <property type="entry name" value="FATTY ACID TRANSPORT PROTEIN 3, ISOFORM A"/>
    <property type="match status" value="1"/>
</dbReference>
<dbReference type="GO" id="GO:0005324">
    <property type="term" value="F:long-chain fatty acid transmembrane transporter activity"/>
    <property type="evidence" value="ECO:0007669"/>
    <property type="project" value="TreeGrafter"/>
</dbReference>
<dbReference type="EMBL" id="WVTA01000001">
    <property type="protein sequence ID" value="KAK3217378.1"/>
    <property type="molecule type" value="Genomic_DNA"/>
</dbReference>
<keyword evidence="3" id="KW-0547">Nucleotide-binding</keyword>
<evidence type="ECO:0000256" key="2">
    <source>
        <dbReference type="ARBA" id="ARBA00022598"/>
    </source>
</evidence>
<evidence type="ECO:0000313" key="9">
    <source>
        <dbReference type="Proteomes" id="UP001280581"/>
    </source>
</evidence>
<feature type="region of interest" description="Disordered" evidence="5">
    <location>
        <begin position="167"/>
        <end position="199"/>
    </location>
</feature>
<reference evidence="8 9" key="1">
    <citation type="submission" date="2021-02" db="EMBL/GenBank/DDBJ databases">
        <title>Genome assembly of Pseudopithomyces chartarum.</title>
        <authorList>
            <person name="Jauregui R."/>
            <person name="Singh J."/>
            <person name="Voisey C."/>
        </authorList>
    </citation>
    <scope>NUCLEOTIDE SEQUENCE [LARGE SCALE GENOMIC DNA]</scope>
    <source>
        <strain evidence="8 9">AGR01</strain>
    </source>
</reference>
<dbReference type="Pfam" id="PF00501">
    <property type="entry name" value="AMP-binding"/>
    <property type="match status" value="1"/>
</dbReference>
<dbReference type="InterPro" id="IPR020845">
    <property type="entry name" value="AMP-binding_CS"/>
</dbReference>
<evidence type="ECO:0000313" key="8">
    <source>
        <dbReference type="EMBL" id="KAK3217378.1"/>
    </source>
</evidence>
<dbReference type="Pfam" id="PF13193">
    <property type="entry name" value="AMP-binding_C"/>
    <property type="match status" value="1"/>
</dbReference>
<dbReference type="GO" id="GO:0009898">
    <property type="term" value="C:cytoplasmic side of plasma membrane"/>
    <property type="evidence" value="ECO:0007669"/>
    <property type="project" value="TreeGrafter"/>
</dbReference>
<comment type="caution">
    <text evidence="8">The sequence shown here is derived from an EMBL/GenBank/DDBJ whole genome shotgun (WGS) entry which is preliminary data.</text>
</comment>
<dbReference type="InterPro" id="IPR025110">
    <property type="entry name" value="AMP-bd_C"/>
</dbReference>
<sequence length="1389" mass="155495">MHPKDRGRSELSPGAWMFATPEDNNGGRIYEDKTEWKTVSTPADDEFSARQFSFEDWDVNQVTNVTKAQKVGQNKSQATYTRSRKAKKNNHSQQSQNHAKTSVREDMRGDRSAEVQVFDGGEAASSSNLAKQKSPNTNQPVLNKAMVATAPTIVDSTQNFEQLGRTLEKKQKKRKKTKANQAKDSSALQNTGSEQDATTEALSAAGGAGINNNKKDKKSHVKATLAVTVGNDTGKGTDRALWDGKLEAQEKIVGTISKETLPLIDLVKQAVDGYKKLSPSHFALYIDVAFSEPSKISEHSSSQPKLELVFQNFNQQVHKICRQYIFFQRGVSKLKVQVREKGRWVSIQAMLNKYFPPSEANTSLETLKAYWDASGNTFNWTGLPTELKEHVIQFCFVKAPDHRSDVHMLRCLKIMRARNGGRSACEISDQLGPWKALLQTSTQVRAITLRLRLCGGLAYSKGLCVTSSDYSGFQNRLQRFNRRSQITESGSVPPHNNPEDPGHMLRQAYRDSPKLYPELHQYATFFHGIRQVDLSFSFNEFYRFFEVTAGNFDRDMKQAYKMVTFGILDKLPFLNEIVIRFPKDHRRYWRNNPLEPGRPLFHYTHPCPRAIMRTLYERIADILAGHGNVKVKNFLNEIEEARFSGLRHAARKMLENSDAPNSKLPVNQLLELNDYSSHSGGIQLSELEPEDEVVNEHVPSEADHFYPMKSLPIALPAAAAGFAYLNARYSFSYDYELLSSLVSAHVRGRLAERNDKISLFYTLEAQAQSANCHRPWIISGQSGEKWTYAEAYKIVLQYGVWLKSKGVQKEEVVAMDFVNSEVFIWIWFGLWSIGAKPAFINYNLTGAPLFHTIRTSTARLVLVDKNGKEKFEESIMAEHGFATVPPTVEQHDNQKVYGFNSDPSHVPRKIQEQASKAASQGGTEDSTAQPQRKKLEIVFFDKRLENHILSLPSTRAADSERGGQTVSSMAMLIYTSGTTGLPKAAIMSWGKAAIGSKFAKGWIGLKNTDVLYTSMPLYHSAASVLGIGPVLQSGAALCMSQRFSHKTFWSEVRASNATIIQYVGETCRYLLSAPPSPLDKQHHVRAAFGNGLRPDVWQPFKDRFGIQTIYEFYTATEAPSGLFNKSTNDFSAGAFARAGTIANILMGSSLKIIRMDPNASPPEPLRDPKTGLCYSCDWNEAGELLFKLDASDISQKFQGYWGNSKATSSKILRDVKVKGDAYFRSGDLIKRDREGRWYFIDRIGDTFRWKAENVSTAEVADALGKHPDIEEANVYGVQVPHHDGRAGCAAVILKSGTTEPSAATLKSVAELVKKELPGFAVPIWLRVTREMHKTGTNKQQKHLFQKDGIDVGAAEEKGDVLFWMDPETKTYERFTGKQLERVQGGGVKL</sequence>
<feature type="region of interest" description="Disordered" evidence="5">
    <location>
        <begin position="1"/>
        <end position="30"/>
    </location>
</feature>
<evidence type="ECO:0000259" key="7">
    <source>
        <dbReference type="Pfam" id="PF13193"/>
    </source>
</evidence>
<evidence type="ECO:0000256" key="3">
    <source>
        <dbReference type="ARBA" id="ARBA00022741"/>
    </source>
</evidence>
<evidence type="ECO:0000256" key="1">
    <source>
        <dbReference type="ARBA" id="ARBA00006432"/>
    </source>
</evidence>
<feature type="region of interest" description="Disordered" evidence="5">
    <location>
        <begin position="65"/>
        <end position="111"/>
    </location>
</feature>
<dbReference type="InterPro" id="IPR000873">
    <property type="entry name" value="AMP-dep_synth/lig_dom"/>
</dbReference>
<dbReference type="GO" id="GO:0005811">
    <property type="term" value="C:lipid droplet"/>
    <property type="evidence" value="ECO:0007669"/>
    <property type="project" value="TreeGrafter"/>
</dbReference>
<comment type="similarity">
    <text evidence="1">Belongs to the ATP-dependent AMP-binding enzyme family.</text>
</comment>
<protein>
    <submittedName>
        <fullName evidence="8">Uncharacterized protein</fullName>
    </submittedName>
</protein>
<dbReference type="Proteomes" id="UP001280581">
    <property type="component" value="Unassembled WGS sequence"/>
</dbReference>
<feature type="compositionally biased region" description="Polar residues" evidence="5">
    <location>
        <begin position="91"/>
        <end position="100"/>
    </location>
</feature>
<feature type="domain" description="AMP-binding enzyme C-terminal" evidence="7">
    <location>
        <begin position="1258"/>
        <end position="1338"/>
    </location>
</feature>
<proteinExistence type="inferred from homology"/>
<feature type="region of interest" description="Disordered" evidence="5">
    <location>
        <begin position="484"/>
        <end position="505"/>
    </location>
</feature>
<feature type="domain" description="AMP-dependent synthetase/ligase" evidence="6">
    <location>
        <begin position="765"/>
        <end position="1158"/>
    </location>
</feature>
<organism evidence="8 9">
    <name type="scientific">Pseudopithomyces chartarum</name>
    <dbReference type="NCBI Taxonomy" id="1892770"/>
    <lineage>
        <taxon>Eukaryota</taxon>
        <taxon>Fungi</taxon>
        <taxon>Dikarya</taxon>
        <taxon>Ascomycota</taxon>
        <taxon>Pezizomycotina</taxon>
        <taxon>Dothideomycetes</taxon>
        <taxon>Pleosporomycetidae</taxon>
        <taxon>Pleosporales</taxon>
        <taxon>Massarineae</taxon>
        <taxon>Didymosphaeriaceae</taxon>
        <taxon>Pseudopithomyces</taxon>
    </lineage>
</organism>
<dbReference type="Gene3D" id="3.40.50.12780">
    <property type="entry name" value="N-terminal domain of ligase-like"/>
    <property type="match status" value="1"/>
</dbReference>
<name>A0AAN6M7R8_9PLEO</name>
<dbReference type="PANTHER" id="PTHR43107">
    <property type="entry name" value="LONG-CHAIN FATTY ACID TRANSPORT PROTEIN"/>
    <property type="match status" value="1"/>
</dbReference>
<feature type="compositionally biased region" description="Polar residues" evidence="5">
    <location>
        <begin position="184"/>
        <end position="199"/>
    </location>
</feature>
<feature type="region of interest" description="Disordered" evidence="5">
    <location>
        <begin position="910"/>
        <end position="931"/>
    </location>
</feature>
<evidence type="ECO:0000259" key="6">
    <source>
        <dbReference type="Pfam" id="PF00501"/>
    </source>
</evidence>
<evidence type="ECO:0000256" key="4">
    <source>
        <dbReference type="ARBA" id="ARBA00022840"/>
    </source>
</evidence>
<dbReference type="InterPro" id="IPR045851">
    <property type="entry name" value="AMP-bd_C_sf"/>
</dbReference>
<gene>
    <name evidence="8" type="ORF">GRF29_1g2839913</name>
</gene>
<dbReference type="GO" id="GO:0005524">
    <property type="term" value="F:ATP binding"/>
    <property type="evidence" value="ECO:0007669"/>
    <property type="project" value="UniProtKB-KW"/>
</dbReference>
<dbReference type="SUPFAM" id="SSF56801">
    <property type="entry name" value="Acetyl-CoA synthetase-like"/>
    <property type="match status" value="1"/>
</dbReference>
<feature type="compositionally biased region" description="Polar residues" evidence="5">
    <location>
        <begin position="65"/>
        <end position="81"/>
    </location>
</feature>
<dbReference type="FunFam" id="3.30.300.30:FF:000002">
    <property type="entry name" value="Long-chain fatty acid transport protein 1"/>
    <property type="match status" value="1"/>
</dbReference>
<dbReference type="GO" id="GO:0044539">
    <property type="term" value="P:long-chain fatty acid import into cell"/>
    <property type="evidence" value="ECO:0007669"/>
    <property type="project" value="TreeGrafter"/>
</dbReference>
<feature type="compositionally biased region" description="Basic and acidic residues" evidence="5">
    <location>
        <begin position="102"/>
        <end position="111"/>
    </location>
</feature>
<dbReference type="Gene3D" id="3.30.300.30">
    <property type="match status" value="1"/>
</dbReference>
<dbReference type="InterPro" id="IPR042099">
    <property type="entry name" value="ANL_N_sf"/>
</dbReference>
<feature type="compositionally biased region" description="Polar residues" evidence="5">
    <location>
        <begin position="912"/>
        <end position="930"/>
    </location>
</feature>
<accession>A0AAN6M7R8</accession>
<evidence type="ECO:0000256" key="5">
    <source>
        <dbReference type="SAM" id="MobiDB-lite"/>
    </source>
</evidence>
<dbReference type="GO" id="GO:0005777">
    <property type="term" value="C:peroxisome"/>
    <property type="evidence" value="ECO:0007669"/>
    <property type="project" value="TreeGrafter"/>
</dbReference>